<protein>
    <submittedName>
        <fullName evidence="1">Uncharacterized protein</fullName>
    </submittedName>
</protein>
<accession>A0A131YAH4</accession>
<name>A0A131YAH4_RHIAP</name>
<organism evidence="1">
    <name type="scientific">Rhipicephalus appendiculatus</name>
    <name type="common">Brown ear tick</name>
    <dbReference type="NCBI Taxonomy" id="34631"/>
    <lineage>
        <taxon>Eukaryota</taxon>
        <taxon>Metazoa</taxon>
        <taxon>Ecdysozoa</taxon>
        <taxon>Arthropoda</taxon>
        <taxon>Chelicerata</taxon>
        <taxon>Arachnida</taxon>
        <taxon>Acari</taxon>
        <taxon>Parasitiformes</taxon>
        <taxon>Ixodida</taxon>
        <taxon>Ixodoidea</taxon>
        <taxon>Ixodidae</taxon>
        <taxon>Rhipicephalinae</taxon>
        <taxon>Rhipicephalus</taxon>
        <taxon>Rhipicephalus</taxon>
    </lineage>
</organism>
<reference evidence="1" key="1">
    <citation type="journal article" date="2016" name="Ticks Tick Borne Dis.">
        <title>De novo assembly and annotation of the salivary gland transcriptome of Rhipicephalus appendiculatus male and female ticks during blood feeding.</title>
        <authorList>
            <person name="de Castro M.H."/>
            <person name="de Klerk D."/>
            <person name="Pienaar R."/>
            <person name="Latif A.A."/>
            <person name="Rees D.J."/>
            <person name="Mans B.J."/>
        </authorList>
    </citation>
    <scope>NUCLEOTIDE SEQUENCE</scope>
    <source>
        <tissue evidence="1">Salivary glands</tissue>
    </source>
</reference>
<dbReference type="EMBL" id="GEDV01012243">
    <property type="protein sequence ID" value="JAP76314.1"/>
    <property type="molecule type" value="Transcribed_RNA"/>
</dbReference>
<sequence length="96" mass="10902">MHVDKWRYIARNVSCTKYTVSHEHRVQSSASAYSSKQVLTNIGVISSPVIYSLPMSWLNVPSTLSCDCSQIRKPGKKLVCLVLLFQQEQELLHSSY</sequence>
<proteinExistence type="predicted"/>
<evidence type="ECO:0000313" key="1">
    <source>
        <dbReference type="EMBL" id="JAP76314.1"/>
    </source>
</evidence>
<dbReference type="AlphaFoldDB" id="A0A131YAH4"/>